<dbReference type="InterPro" id="IPR023296">
    <property type="entry name" value="Glyco_hydro_beta-prop_sf"/>
</dbReference>
<organism evidence="1 2">
    <name type="scientific">Marinibaculum pumilum</name>
    <dbReference type="NCBI Taxonomy" id="1766165"/>
    <lineage>
        <taxon>Bacteria</taxon>
        <taxon>Pseudomonadati</taxon>
        <taxon>Pseudomonadota</taxon>
        <taxon>Alphaproteobacteria</taxon>
        <taxon>Rhodospirillales</taxon>
        <taxon>Rhodospirillaceae</taxon>
        <taxon>Marinibaculum</taxon>
    </lineage>
</organism>
<evidence type="ECO:0008006" key="3">
    <source>
        <dbReference type="Google" id="ProtNLM"/>
    </source>
</evidence>
<dbReference type="RefSeq" id="WP_379903540.1">
    <property type="nucleotide sequence ID" value="NZ_JBHRTR010000031.1"/>
</dbReference>
<dbReference type="Proteomes" id="UP001595528">
    <property type="component" value="Unassembled WGS sequence"/>
</dbReference>
<dbReference type="Gene3D" id="2.115.10.20">
    <property type="entry name" value="Glycosyl hydrolase domain, family 43"/>
    <property type="match status" value="1"/>
</dbReference>
<sequence length="411" mass="45122">MWYQIYARGRYDDPRFDSAIGYAESADGRVWTKPTTGLATPRGEPSNIVATCRGRGQLLSPAVLLDPQAAPEARYRLLNWDAMSEADLAAHGDPFPLPARKQGWQPMAGEGLFTATSPDGLSWRACQPQPIVGGEVDASAMSRQEDGRYAAYFKIGVREERHFRVVGRTRSSDFRTWEPAKVILRPDWRDPEGTEFYGMSGFDYFGTRLGLLWVYRNSPDDKRVEVELAAEGTDGNWQRAADRRTILPVGGAGSWDAGSIYPASVPVVAPATDPDAIWIYYGGVNVRHDDGRYRENAIGRARLRLDGFACLAAGYMPGELVTAVLPDAVGGLRMNVRAPHGSLQALLLDAEDSRVIAESAVLGGIDDTDLALSWTGPDTPEVSPGRPVRLLFRLHKAELYSFRFAASRSSV</sequence>
<name>A0ABV7L4X3_9PROT</name>
<comment type="caution">
    <text evidence="1">The sequence shown here is derived from an EMBL/GenBank/DDBJ whole genome shotgun (WGS) entry which is preliminary data.</text>
</comment>
<reference evidence="2" key="1">
    <citation type="journal article" date="2019" name="Int. J. Syst. Evol. Microbiol.">
        <title>The Global Catalogue of Microorganisms (GCM) 10K type strain sequencing project: providing services to taxonomists for standard genome sequencing and annotation.</title>
        <authorList>
            <consortium name="The Broad Institute Genomics Platform"/>
            <consortium name="The Broad Institute Genome Sequencing Center for Infectious Disease"/>
            <person name="Wu L."/>
            <person name="Ma J."/>
        </authorList>
    </citation>
    <scope>NUCLEOTIDE SEQUENCE [LARGE SCALE GENOMIC DNA]</scope>
    <source>
        <strain evidence="2">KCTC 42964</strain>
    </source>
</reference>
<protein>
    <recommendedName>
        <fullName evidence="3">Glycosyl hydrolase family 32 N-terminal domain-containing protein</fullName>
    </recommendedName>
</protein>
<evidence type="ECO:0000313" key="2">
    <source>
        <dbReference type="Proteomes" id="UP001595528"/>
    </source>
</evidence>
<accession>A0ABV7L4X3</accession>
<keyword evidence="2" id="KW-1185">Reference proteome</keyword>
<gene>
    <name evidence="1" type="ORF">ACFOGJ_19255</name>
</gene>
<proteinExistence type="predicted"/>
<evidence type="ECO:0000313" key="1">
    <source>
        <dbReference type="EMBL" id="MFC3229393.1"/>
    </source>
</evidence>
<dbReference type="EMBL" id="JBHRTR010000031">
    <property type="protein sequence ID" value="MFC3229393.1"/>
    <property type="molecule type" value="Genomic_DNA"/>
</dbReference>
<dbReference type="SUPFAM" id="SSF75005">
    <property type="entry name" value="Arabinanase/levansucrase/invertase"/>
    <property type="match status" value="1"/>
</dbReference>